<dbReference type="PIRSF" id="PIRSF038927">
    <property type="entry name" value="Catalase_clade2"/>
    <property type="match status" value="1"/>
</dbReference>
<comment type="caution">
    <text evidence="14">The sequence shown here is derived from an EMBL/GenBank/DDBJ whole genome shotgun (WGS) entry which is preliminary data.</text>
</comment>
<dbReference type="Pfam" id="PF00199">
    <property type="entry name" value="Catalase"/>
    <property type="match status" value="1"/>
</dbReference>
<comment type="function">
    <text evidence="10">Decomposes hydrogen peroxide into water and oxygen; serves to protect cells from the toxic effects of hydrogen peroxide.</text>
</comment>
<sequence length="747" mass="80830">MEARKVKDAVEAAAAKVAEVFTDKVPGAPSSVPPPVDEPTTPRDPLPPKSEHGTPENRTPTGAENGAPPTVNAQHGEYLTTAQGARLRDTDHSLKAGPRGPTLLQDHHFREKITHFDHERIPERVVHARGAGAHGVFTGYGSATDVTRAGFLRQGKETPVFVRFSTVLGSRGSADTVRDTRGFATKFYTDEGTFDLVGNNIPVFFIQDAIKFPDIIHAGKPHPDREIPQAQSAHDTFWDFVSLHTEAQHHTMWNMSDRGIPRSYRTMEGFGVHTFRLVNEAGETTLAKFHWKPKLGVHSLTWEEAQLASGVDPDFHRRDLYDAIEAGAFPEWELGLQLFPDTPDETFAGIDLLDPTKIVPEELAPVQAVGKLVLNRVPSNFFAETEQVAFHLGHLPPGIDVTNDPLLQGRLFSYLDTQLTRLAGPNFHQIPINRPHAPVNDMLRDGFHQQAVHAGVAPYRPNSLDGGNPFPGGDDAFLDLPVTVAEAPKVRANPVSFDDHYSQVRLFWQSMSPVEKEHIVRAYAFELGKCYEQAIKERQLRCLANIDPVLCAQVATSLGLPAPEPTVPLATVEPSPALSQVGQEWPPDGRVIGIVVDADADLSGVATVRRDVFAAGMVPLLIGPHGGMVGDLPVQRTFATARSVEFDALLLATAPAPAPDAIPARDDKAGAPVAVDVDPRVQLLVDECWRHAKAIGAFGGGSDVLEGAGLTGMPGVVTADSATAALTGVSTLLASHRVWERFPATLS</sequence>
<keyword evidence="6 10" id="KW-0479">Metal-binding</keyword>
<evidence type="ECO:0000256" key="7">
    <source>
        <dbReference type="ARBA" id="ARBA00023002"/>
    </source>
</evidence>
<dbReference type="PANTHER" id="PTHR42821:SF1">
    <property type="entry name" value="CATALASE-B"/>
    <property type="match status" value="1"/>
</dbReference>
<keyword evidence="9 10" id="KW-0376">Hydrogen peroxide</keyword>
<keyword evidence="4 10" id="KW-0575">Peroxidase</keyword>
<dbReference type="PROSITE" id="PS00437">
    <property type="entry name" value="CATALASE_1"/>
    <property type="match status" value="1"/>
</dbReference>
<dbReference type="InterPro" id="IPR010582">
    <property type="entry name" value="Catalase_immune_responsive"/>
</dbReference>
<evidence type="ECO:0000256" key="1">
    <source>
        <dbReference type="ARBA" id="ARBA00001971"/>
    </source>
</evidence>
<keyword evidence="15" id="KW-1185">Reference proteome</keyword>
<evidence type="ECO:0000313" key="14">
    <source>
        <dbReference type="EMBL" id="GIF78147.1"/>
    </source>
</evidence>
<dbReference type="EMBL" id="BONE01000121">
    <property type="protein sequence ID" value="GIF78147.1"/>
    <property type="molecule type" value="Genomic_DNA"/>
</dbReference>
<evidence type="ECO:0000256" key="8">
    <source>
        <dbReference type="ARBA" id="ARBA00023004"/>
    </source>
</evidence>
<name>A0ABQ4D3N1_9ACTN</name>
<dbReference type="InterPro" id="IPR043156">
    <property type="entry name" value="Catalase_clade2_helical"/>
</dbReference>
<dbReference type="InterPro" id="IPR024712">
    <property type="entry name" value="Catalase_clade2"/>
</dbReference>
<reference evidence="14 15" key="1">
    <citation type="submission" date="2021-01" db="EMBL/GenBank/DDBJ databases">
        <title>Whole genome shotgun sequence of Asanoa siamensis NBRC 107932.</title>
        <authorList>
            <person name="Komaki H."/>
            <person name="Tamura T."/>
        </authorList>
    </citation>
    <scope>NUCLEOTIDE SEQUENCE [LARGE SCALE GENOMIC DNA]</scope>
    <source>
        <strain evidence="14 15">NBRC 107932</strain>
    </source>
</reference>
<dbReference type="Pfam" id="PF18011">
    <property type="entry name" value="Catalase_C"/>
    <property type="match status" value="1"/>
</dbReference>
<dbReference type="CDD" id="cd03132">
    <property type="entry name" value="GATase1_catalase"/>
    <property type="match status" value="1"/>
</dbReference>
<protein>
    <recommendedName>
        <fullName evidence="3 10">Catalase</fullName>
        <ecNumber evidence="3 10">1.11.1.6</ecNumber>
    </recommendedName>
</protein>
<organism evidence="14 15">
    <name type="scientific">Asanoa siamensis</name>
    <dbReference type="NCBI Taxonomy" id="926357"/>
    <lineage>
        <taxon>Bacteria</taxon>
        <taxon>Bacillati</taxon>
        <taxon>Actinomycetota</taxon>
        <taxon>Actinomycetes</taxon>
        <taxon>Micromonosporales</taxon>
        <taxon>Micromonosporaceae</taxon>
        <taxon>Asanoa</taxon>
    </lineage>
</organism>
<dbReference type="InterPro" id="IPR041399">
    <property type="entry name" value="Catalase_large_C"/>
</dbReference>
<dbReference type="PROSITE" id="PS00438">
    <property type="entry name" value="CATALASE_2"/>
    <property type="match status" value="1"/>
</dbReference>
<comment type="similarity">
    <text evidence="2">Belongs to the catalase family. HPII subfamily.</text>
</comment>
<comment type="catalytic activity">
    <reaction evidence="10 11">
        <text>2 H2O2 = O2 + 2 H2O</text>
        <dbReference type="Rhea" id="RHEA:20309"/>
        <dbReference type="ChEBI" id="CHEBI:15377"/>
        <dbReference type="ChEBI" id="CHEBI:15379"/>
        <dbReference type="ChEBI" id="CHEBI:16240"/>
        <dbReference type="EC" id="1.11.1.6"/>
    </reaction>
</comment>
<evidence type="ECO:0000256" key="6">
    <source>
        <dbReference type="ARBA" id="ARBA00022723"/>
    </source>
</evidence>
<dbReference type="Gene3D" id="1.20.1370.20">
    <property type="match status" value="1"/>
</dbReference>
<dbReference type="InterPro" id="IPR029062">
    <property type="entry name" value="Class_I_gatase-like"/>
</dbReference>
<evidence type="ECO:0000256" key="11">
    <source>
        <dbReference type="RuleBase" id="RU000498"/>
    </source>
</evidence>
<dbReference type="SUPFAM" id="SSF52317">
    <property type="entry name" value="Class I glutamine amidotransferase-like"/>
    <property type="match status" value="1"/>
</dbReference>
<accession>A0ABQ4D3N1</accession>
<dbReference type="InterPro" id="IPR018028">
    <property type="entry name" value="Catalase"/>
</dbReference>
<feature type="region of interest" description="Disordered" evidence="12">
    <location>
        <begin position="20"/>
        <end position="73"/>
    </location>
</feature>
<feature type="compositionally biased region" description="Pro residues" evidence="12">
    <location>
        <begin position="31"/>
        <end position="48"/>
    </location>
</feature>
<dbReference type="Gene3D" id="2.40.180.10">
    <property type="entry name" value="Catalase core domain"/>
    <property type="match status" value="1"/>
</dbReference>
<evidence type="ECO:0000256" key="9">
    <source>
        <dbReference type="ARBA" id="ARBA00023324"/>
    </source>
</evidence>
<dbReference type="RefSeq" id="WP_203718981.1">
    <property type="nucleotide sequence ID" value="NZ_BONE01000121.1"/>
</dbReference>
<dbReference type="EC" id="1.11.1.6" evidence="3 10"/>
<dbReference type="SUPFAM" id="SSF56634">
    <property type="entry name" value="Heme-dependent catalase-like"/>
    <property type="match status" value="1"/>
</dbReference>
<evidence type="ECO:0000256" key="3">
    <source>
        <dbReference type="ARBA" id="ARBA00012314"/>
    </source>
</evidence>
<dbReference type="PANTHER" id="PTHR42821">
    <property type="entry name" value="CATALASE"/>
    <property type="match status" value="1"/>
</dbReference>
<dbReference type="InterPro" id="IPR024708">
    <property type="entry name" value="Catalase_AS"/>
</dbReference>
<dbReference type="SMART" id="SM01060">
    <property type="entry name" value="Catalase"/>
    <property type="match status" value="1"/>
</dbReference>
<dbReference type="Proteomes" id="UP000604117">
    <property type="component" value="Unassembled WGS sequence"/>
</dbReference>
<evidence type="ECO:0000313" key="15">
    <source>
        <dbReference type="Proteomes" id="UP000604117"/>
    </source>
</evidence>
<dbReference type="PROSITE" id="PS51402">
    <property type="entry name" value="CATALASE_3"/>
    <property type="match status" value="1"/>
</dbReference>
<feature type="domain" description="Catalase core" evidence="13">
    <location>
        <begin position="80"/>
        <end position="468"/>
    </location>
</feature>
<evidence type="ECO:0000256" key="2">
    <source>
        <dbReference type="ARBA" id="ARBA00010660"/>
    </source>
</evidence>
<keyword evidence="5 10" id="KW-0349">Heme</keyword>
<evidence type="ECO:0000256" key="5">
    <source>
        <dbReference type="ARBA" id="ARBA00022617"/>
    </source>
</evidence>
<proteinExistence type="inferred from homology"/>
<gene>
    <name evidence="14" type="ORF">Asi02nite_76650</name>
</gene>
<comment type="cofactor">
    <cofactor evidence="1 10">
        <name>heme</name>
        <dbReference type="ChEBI" id="CHEBI:30413"/>
    </cofactor>
</comment>
<dbReference type="Gene3D" id="3.40.50.880">
    <property type="match status" value="1"/>
</dbReference>
<keyword evidence="8 10" id="KW-0408">Iron</keyword>
<dbReference type="InterPro" id="IPR020835">
    <property type="entry name" value="Catalase_sf"/>
</dbReference>
<dbReference type="PRINTS" id="PR00067">
    <property type="entry name" value="CATALASE"/>
</dbReference>
<evidence type="ECO:0000256" key="12">
    <source>
        <dbReference type="SAM" id="MobiDB-lite"/>
    </source>
</evidence>
<evidence type="ECO:0000256" key="4">
    <source>
        <dbReference type="ARBA" id="ARBA00022559"/>
    </source>
</evidence>
<keyword evidence="7 10" id="KW-0560">Oxidoreductase</keyword>
<dbReference type="InterPro" id="IPR011614">
    <property type="entry name" value="Catalase_core"/>
</dbReference>
<dbReference type="InterPro" id="IPR002226">
    <property type="entry name" value="Catalase_haem_BS"/>
</dbReference>
<evidence type="ECO:0000259" key="13">
    <source>
        <dbReference type="SMART" id="SM01060"/>
    </source>
</evidence>
<dbReference type="Pfam" id="PF06628">
    <property type="entry name" value="Catalase-rel"/>
    <property type="match status" value="1"/>
</dbReference>
<evidence type="ECO:0000256" key="10">
    <source>
        <dbReference type="PIRNR" id="PIRNR038927"/>
    </source>
</evidence>